<feature type="compositionally biased region" description="Basic and acidic residues" evidence="7">
    <location>
        <begin position="120"/>
        <end position="129"/>
    </location>
</feature>
<evidence type="ECO:0000256" key="3">
    <source>
        <dbReference type="ARBA" id="ARBA00023125"/>
    </source>
</evidence>
<feature type="domain" description="Prospero" evidence="8">
    <location>
        <begin position="510"/>
        <end position="664"/>
    </location>
</feature>
<dbReference type="FunFam" id="1.10.10.500:FF:000001">
    <property type="entry name" value="Prospero homeobox protein 1"/>
    <property type="match status" value="1"/>
</dbReference>
<sequence>MNLTPPDQSIHKPNDGCLEDNKADLMLPCFRRGMYEEPLSSYHSGSLISHLLRKTIHSKRPALNNAHLYLPPSSVSGAGLVESGSTLAESAQEDRSSMSSKDSLGESSSPGGHASGMSAEPERPLSEHLQAKRARVENIIRGMAGSPSDRSHGEGDGVEGETGRYGTEVYKESKRKRKLPQHQEHSHSTTLTTTSSANISKDEECHKLREQLQSMQRLLRQLQEKFLQMYDHGNSENEEKGEGDFQEDVSEAQLDLSIDSDNKRIGNKERMKADGGYLSTERDQKSLQEMLKCELSRAVSESVDMVFRKLSVTLQNQSPQPQACQSPEYTNVEKRAQQTCAPELSDSEDISKSRLLEFYESTPVPSPEHQTEALSLVVRKPTLNQLGSVSQQVKRPYPLHQAPFQFSYSAPLHDSQILEHLLKYGPHANFGGIPCLPPSLDRSSPDSMDLPWESIAMRSKVSSGHLGQHHRPGALGQVTVDSLCLPHVKMECGDLQSMAERSTFMSLNIQEGLTPNHLKKAKLMFFYTRYPSSNVLKTFFPDVKFNRCITSQLIKWFSNFREFYYIQMEKFARQAIVDGVSDVKDLAVTRDSELFRALNMHYNKANDFQVPDRFLEVAEITLHEFYNAISLNKDTDPSWKKAIYKVICKLDSDVPEEFKSPSYL</sequence>
<evidence type="ECO:0000256" key="5">
    <source>
        <dbReference type="ARBA" id="ARBA00023163"/>
    </source>
</evidence>
<evidence type="ECO:0000256" key="1">
    <source>
        <dbReference type="ARBA" id="ARBA00004123"/>
    </source>
</evidence>
<dbReference type="GO" id="GO:0007417">
    <property type="term" value="P:central nervous system development"/>
    <property type="evidence" value="ECO:0007669"/>
    <property type="project" value="UniProtKB-ARBA"/>
</dbReference>
<dbReference type="GO" id="GO:0060042">
    <property type="term" value="P:retina morphogenesis in camera-type eye"/>
    <property type="evidence" value="ECO:0007669"/>
    <property type="project" value="UniProtKB-ARBA"/>
</dbReference>
<dbReference type="RefSeq" id="XP_017546322.1">
    <property type="nucleotide sequence ID" value="XM_017690833.2"/>
</dbReference>
<dbReference type="InterPro" id="IPR039350">
    <property type="entry name" value="Prospero_homeodomain"/>
</dbReference>
<dbReference type="Proteomes" id="UP001501920">
    <property type="component" value="Chromosome 10"/>
</dbReference>
<dbReference type="InterPro" id="IPR009057">
    <property type="entry name" value="Homeodomain-like_sf"/>
</dbReference>
<dbReference type="Ensembl" id="ENSPNAT00000008647.2">
    <property type="protein sequence ID" value="ENSPNAP00000003486.1"/>
    <property type="gene ID" value="ENSPNAG00000009888.2"/>
</dbReference>
<dbReference type="GO" id="GO:0070365">
    <property type="term" value="P:hepatocyte differentiation"/>
    <property type="evidence" value="ECO:0007669"/>
    <property type="project" value="UniProtKB-ARBA"/>
</dbReference>
<keyword evidence="10" id="KW-1185">Reference proteome</keyword>
<keyword evidence="4" id="KW-0371">Homeobox</keyword>
<proteinExistence type="predicted"/>
<dbReference type="SUPFAM" id="SSF46689">
    <property type="entry name" value="Homeodomain-like"/>
    <property type="match status" value="1"/>
</dbReference>
<evidence type="ECO:0000256" key="6">
    <source>
        <dbReference type="ARBA" id="ARBA00023242"/>
    </source>
</evidence>
<dbReference type="GeneTree" id="ENSGT00940000154790"/>
<dbReference type="GO" id="GO:0000981">
    <property type="term" value="F:DNA-binding transcription factor activity, RNA polymerase II-specific"/>
    <property type="evidence" value="ECO:0007669"/>
    <property type="project" value="TreeGrafter"/>
</dbReference>
<dbReference type="RefSeq" id="XP_017546321.1">
    <property type="nucleotide sequence ID" value="XM_017690832.2"/>
</dbReference>
<gene>
    <name evidence="9" type="primary">PROX2</name>
</gene>
<comment type="subcellular location">
    <subcellularLocation>
        <location evidence="1">Nucleus</location>
    </subcellularLocation>
</comment>
<evidence type="ECO:0000256" key="4">
    <source>
        <dbReference type="ARBA" id="ARBA00023155"/>
    </source>
</evidence>
<feature type="region of interest" description="Disordered" evidence="7">
    <location>
        <begin position="234"/>
        <end position="256"/>
    </location>
</feature>
<keyword evidence="6" id="KW-0539">Nucleus</keyword>
<dbReference type="GO" id="GO:0005634">
    <property type="term" value="C:nucleus"/>
    <property type="evidence" value="ECO:0007669"/>
    <property type="project" value="UniProtKB-SubCell"/>
</dbReference>
<evidence type="ECO:0000256" key="2">
    <source>
        <dbReference type="ARBA" id="ARBA00023015"/>
    </source>
</evidence>
<feature type="compositionally biased region" description="Polar residues" evidence="7">
    <location>
        <begin position="97"/>
        <end position="110"/>
    </location>
</feature>
<dbReference type="GO" id="GO:0031016">
    <property type="term" value="P:pancreas development"/>
    <property type="evidence" value="ECO:0007669"/>
    <property type="project" value="UniProtKB-ARBA"/>
</dbReference>
<dbReference type="GO" id="GO:0001945">
    <property type="term" value="P:lymph vessel development"/>
    <property type="evidence" value="ECO:0007669"/>
    <property type="project" value="UniProtKB-ARBA"/>
</dbReference>
<accession>A0A3B4BY49</accession>
<dbReference type="CTD" id="283571"/>
<dbReference type="GO" id="GO:0048598">
    <property type="term" value="P:embryonic morphogenesis"/>
    <property type="evidence" value="ECO:0007669"/>
    <property type="project" value="UniProtKB-ARBA"/>
</dbReference>
<dbReference type="InterPro" id="IPR037131">
    <property type="entry name" value="Homeo_prospero_dom_sf"/>
</dbReference>
<feature type="region of interest" description="Disordered" evidence="7">
    <location>
        <begin position="83"/>
        <end position="129"/>
    </location>
</feature>
<dbReference type="GO" id="GO:0070309">
    <property type="term" value="P:lens fiber cell morphogenesis"/>
    <property type="evidence" value="ECO:0007669"/>
    <property type="project" value="UniProtKB-ARBA"/>
</dbReference>
<feature type="region of interest" description="Disordered" evidence="7">
    <location>
        <begin position="142"/>
        <end position="201"/>
    </location>
</feature>
<evidence type="ECO:0000256" key="7">
    <source>
        <dbReference type="SAM" id="MobiDB-lite"/>
    </source>
</evidence>
<dbReference type="Pfam" id="PF05044">
    <property type="entry name" value="HPD"/>
    <property type="match status" value="1"/>
</dbReference>
<dbReference type="GO" id="GO:0035295">
    <property type="term" value="P:tube development"/>
    <property type="evidence" value="ECO:0007669"/>
    <property type="project" value="UniProtKB-ARBA"/>
</dbReference>
<evidence type="ECO:0000313" key="9">
    <source>
        <dbReference type="Ensembl" id="ENSPNAP00000003486.1"/>
    </source>
</evidence>
<dbReference type="Gene3D" id="1.10.10.500">
    <property type="entry name" value="Homeo-prospero domain"/>
    <property type="match status" value="1"/>
</dbReference>
<dbReference type="PROSITE" id="PS51818">
    <property type="entry name" value="HOMEO_PROSPERO"/>
    <property type="match status" value="1"/>
</dbReference>
<dbReference type="PANTHER" id="PTHR12198:SF9">
    <property type="entry name" value="PROSPERO HOMEOBOX PROTEIN 2"/>
    <property type="match status" value="1"/>
</dbReference>
<dbReference type="GO" id="GO:0048646">
    <property type="term" value="P:anatomical structure formation involved in morphogenesis"/>
    <property type="evidence" value="ECO:0007669"/>
    <property type="project" value="UniProtKB-ARBA"/>
</dbReference>
<keyword evidence="3" id="KW-0238">DNA-binding</keyword>
<dbReference type="GO" id="GO:0005737">
    <property type="term" value="C:cytoplasm"/>
    <property type="evidence" value="ECO:0007669"/>
    <property type="project" value="UniProtKB-ARBA"/>
</dbReference>
<dbReference type="InterPro" id="IPR023082">
    <property type="entry name" value="Homeo_prospero_dom"/>
</dbReference>
<dbReference type="RefSeq" id="XP_037397836.1">
    <property type="nucleotide sequence ID" value="XM_037541939.1"/>
</dbReference>
<dbReference type="OrthoDB" id="10038576at2759"/>
<dbReference type="OMA" id="FGALPCM"/>
<feature type="compositionally biased region" description="Basic and acidic residues" evidence="7">
    <location>
        <begin position="234"/>
        <end position="243"/>
    </location>
</feature>
<evidence type="ECO:0000313" key="10">
    <source>
        <dbReference type="Proteomes" id="UP001501920"/>
    </source>
</evidence>
<evidence type="ECO:0000259" key="8">
    <source>
        <dbReference type="PROSITE" id="PS51818"/>
    </source>
</evidence>
<organism evidence="9 10">
    <name type="scientific">Pygocentrus nattereri</name>
    <name type="common">Red-bellied piranha</name>
    <dbReference type="NCBI Taxonomy" id="42514"/>
    <lineage>
        <taxon>Eukaryota</taxon>
        <taxon>Metazoa</taxon>
        <taxon>Chordata</taxon>
        <taxon>Craniata</taxon>
        <taxon>Vertebrata</taxon>
        <taxon>Euteleostomi</taxon>
        <taxon>Actinopterygii</taxon>
        <taxon>Neopterygii</taxon>
        <taxon>Teleostei</taxon>
        <taxon>Ostariophysi</taxon>
        <taxon>Characiformes</taxon>
        <taxon>Characoidei</taxon>
        <taxon>Pygocentrus</taxon>
    </lineage>
</organism>
<dbReference type="GO" id="GO:0000978">
    <property type="term" value="F:RNA polymerase II cis-regulatory region sequence-specific DNA binding"/>
    <property type="evidence" value="ECO:0007669"/>
    <property type="project" value="TreeGrafter"/>
</dbReference>
<keyword evidence="5" id="KW-0804">Transcription</keyword>
<dbReference type="GeneID" id="108423501"/>
<reference evidence="9" key="2">
    <citation type="submission" date="2025-08" db="UniProtKB">
        <authorList>
            <consortium name="Ensembl"/>
        </authorList>
    </citation>
    <scope>IDENTIFICATION</scope>
</reference>
<name>A0A3B4BY49_PYGNA</name>
<reference evidence="9 10" key="1">
    <citation type="submission" date="2020-10" db="EMBL/GenBank/DDBJ databases">
        <title>Pygocentrus nattereri (red-bellied piranha) genome, fPygNat1, primary haplotype.</title>
        <authorList>
            <person name="Myers G."/>
            <person name="Meyer A."/>
            <person name="Karagic N."/>
            <person name="Pippel M."/>
            <person name="Winkler S."/>
            <person name="Tracey A."/>
            <person name="Wood J."/>
            <person name="Formenti G."/>
            <person name="Howe K."/>
            <person name="Fedrigo O."/>
            <person name="Jarvis E.D."/>
        </authorList>
    </citation>
    <scope>NUCLEOTIDE SEQUENCE [LARGE SCALE GENOMIC DNA]</scope>
</reference>
<protein>
    <recommendedName>
        <fullName evidence="8">Prospero domain-containing protein</fullName>
    </recommendedName>
</protein>
<dbReference type="PANTHER" id="PTHR12198">
    <property type="entry name" value="HOMEOBOX PROTEIN PROSPERO/PROX-1/CEH-26"/>
    <property type="match status" value="1"/>
</dbReference>
<reference evidence="9" key="3">
    <citation type="submission" date="2025-09" db="UniProtKB">
        <authorList>
            <consortium name="Ensembl"/>
        </authorList>
    </citation>
    <scope>IDENTIFICATION</scope>
</reference>
<keyword evidence="2" id="KW-0805">Transcription regulation</keyword>
<dbReference type="AlphaFoldDB" id="A0A3B4BY49"/>